<name>A0ABV3RE93_9SPHN</name>
<dbReference type="SUPFAM" id="SSF46626">
    <property type="entry name" value="Cytochrome c"/>
    <property type="match status" value="1"/>
</dbReference>
<keyword evidence="2 6" id="KW-0349">Heme</keyword>
<comment type="caution">
    <text evidence="9">The sequence shown here is derived from an EMBL/GenBank/DDBJ whole genome shotgun (WGS) entry which is preliminary data.</text>
</comment>
<evidence type="ECO:0000256" key="6">
    <source>
        <dbReference type="PROSITE-ProRule" id="PRU00433"/>
    </source>
</evidence>
<keyword evidence="1" id="KW-0813">Transport</keyword>
<evidence type="ECO:0000256" key="5">
    <source>
        <dbReference type="ARBA" id="ARBA00023004"/>
    </source>
</evidence>
<evidence type="ECO:0000259" key="8">
    <source>
        <dbReference type="PROSITE" id="PS51007"/>
    </source>
</evidence>
<dbReference type="PROSITE" id="PS51007">
    <property type="entry name" value="CYTC"/>
    <property type="match status" value="1"/>
</dbReference>
<dbReference type="InterPro" id="IPR036909">
    <property type="entry name" value="Cyt_c-like_dom_sf"/>
</dbReference>
<evidence type="ECO:0000256" key="4">
    <source>
        <dbReference type="ARBA" id="ARBA00022982"/>
    </source>
</evidence>
<dbReference type="PANTHER" id="PTHR11961">
    <property type="entry name" value="CYTOCHROME C"/>
    <property type="match status" value="1"/>
</dbReference>
<sequence>MRGYFVIALIAFASLVSLAGTARSASPALAQEGKKHFIRCAACHTLSAEARQMSGPHLQGIVGRKAASVKGFAYSQTMKGKTLVWDEAHLDAFLKAPRETHPGMCLTFMGLPRPEDRAALIAYLKTPN</sequence>
<evidence type="ECO:0000256" key="1">
    <source>
        <dbReference type="ARBA" id="ARBA00022448"/>
    </source>
</evidence>
<protein>
    <submittedName>
        <fullName evidence="9">Cytochrome c family protein</fullName>
    </submittedName>
</protein>
<reference evidence="9 10" key="1">
    <citation type="submission" date="2024-06" db="EMBL/GenBank/DDBJ databases">
        <title>Novosphingobium rhizovicinus M1R2S20.</title>
        <authorList>
            <person name="Sun J.-Q."/>
        </authorList>
    </citation>
    <scope>NUCLEOTIDE SEQUENCE [LARGE SCALE GENOMIC DNA]</scope>
    <source>
        <strain evidence="9 10">M1R2S20</strain>
    </source>
</reference>
<evidence type="ECO:0000313" key="10">
    <source>
        <dbReference type="Proteomes" id="UP001556118"/>
    </source>
</evidence>
<gene>
    <name evidence="9" type="ORF">ABUH87_14840</name>
</gene>
<dbReference type="EMBL" id="JBFNXR010000052">
    <property type="protein sequence ID" value="MEW9856413.1"/>
    <property type="molecule type" value="Genomic_DNA"/>
</dbReference>
<dbReference type="Gene3D" id="1.10.760.10">
    <property type="entry name" value="Cytochrome c-like domain"/>
    <property type="match status" value="1"/>
</dbReference>
<keyword evidence="5 6" id="KW-0408">Iron</keyword>
<keyword evidence="7" id="KW-0732">Signal</keyword>
<organism evidence="9 10">
    <name type="scientific">Novosphingobium rhizovicinum</name>
    <dbReference type="NCBI Taxonomy" id="3228928"/>
    <lineage>
        <taxon>Bacteria</taxon>
        <taxon>Pseudomonadati</taxon>
        <taxon>Pseudomonadota</taxon>
        <taxon>Alphaproteobacteria</taxon>
        <taxon>Sphingomonadales</taxon>
        <taxon>Sphingomonadaceae</taxon>
        <taxon>Novosphingobium</taxon>
    </lineage>
</organism>
<feature type="chain" id="PRO_5046043542" evidence="7">
    <location>
        <begin position="20"/>
        <end position="128"/>
    </location>
</feature>
<dbReference type="InterPro" id="IPR009056">
    <property type="entry name" value="Cyt_c-like_dom"/>
</dbReference>
<keyword evidence="4" id="KW-0249">Electron transport</keyword>
<evidence type="ECO:0000256" key="3">
    <source>
        <dbReference type="ARBA" id="ARBA00022723"/>
    </source>
</evidence>
<evidence type="ECO:0000313" key="9">
    <source>
        <dbReference type="EMBL" id="MEW9856413.1"/>
    </source>
</evidence>
<evidence type="ECO:0000256" key="7">
    <source>
        <dbReference type="SAM" id="SignalP"/>
    </source>
</evidence>
<feature type="domain" description="Cytochrome c" evidence="8">
    <location>
        <begin position="28"/>
        <end position="128"/>
    </location>
</feature>
<evidence type="ECO:0000256" key="2">
    <source>
        <dbReference type="ARBA" id="ARBA00022617"/>
    </source>
</evidence>
<keyword evidence="3 6" id="KW-0479">Metal-binding</keyword>
<accession>A0ABV3RE93</accession>
<dbReference type="RefSeq" id="WP_367774860.1">
    <property type="nucleotide sequence ID" value="NZ_JBFNXR010000052.1"/>
</dbReference>
<dbReference type="InterPro" id="IPR002327">
    <property type="entry name" value="Cyt_c_1A/1B"/>
</dbReference>
<feature type="signal peptide" evidence="7">
    <location>
        <begin position="1"/>
        <end position="19"/>
    </location>
</feature>
<dbReference type="PRINTS" id="PR00604">
    <property type="entry name" value="CYTCHRMECIAB"/>
</dbReference>
<dbReference type="Pfam" id="PF00034">
    <property type="entry name" value="Cytochrom_C"/>
    <property type="match status" value="1"/>
</dbReference>
<dbReference type="Proteomes" id="UP001556118">
    <property type="component" value="Unassembled WGS sequence"/>
</dbReference>
<keyword evidence="10" id="KW-1185">Reference proteome</keyword>
<proteinExistence type="predicted"/>